<name>A0ABV5KVX2_9BACL</name>
<comment type="caution">
    <text evidence="1">The sequence shown here is derived from an EMBL/GenBank/DDBJ whole genome shotgun (WGS) entry which is preliminary data.</text>
</comment>
<proteinExistence type="predicted"/>
<organism evidence="1 2">
    <name type="scientific">Paenibacillus aurantiacus</name>
    <dbReference type="NCBI Taxonomy" id="1936118"/>
    <lineage>
        <taxon>Bacteria</taxon>
        <taxon>Bacillati</taxon>
        <taxon>Bacillota</taxon>
        <taxon>Bacilli</taxon>
        <taxon>Bacillales</taxon>
        <taxon>Paenibacillaceae</taxon>
        <taxon>Paenibacillus</taxon>
    </lineage>
</organism>
<dbReference type="SUPFAM" id="SSF158430">
    <property type="entry name" value="Bacillus cereus metalloprotein-like"/>
    <property type="match status" value="2"/>
</dbReference>
<protein>
    <submittedName>
        <fullName evidence="1">DUF2935 domain-containing protein</fullName>
    </submittedName>
</protein>
<gene>
    <name evidence="1" type="ORF">ACFFSY_19940</name>
</gene>
<evidence type="ECO:0000313" key="1">
    <source>
        <dbReference type="EMBL" id="MFB9328207.1"/>
    </source>
</evidence>
<dbReference type="Proteomes" id="UP001589747">
    <property type="component" value="Unassembled WGS sequence"/>
</dbReference>
<accession>A0ABV5KVX2</accession>
<dbReference type="Gene3D" id="1.20.1260.120">
    <property type="entry name" value="Protein of unknown function DUF2935"/>
    <property type="match status" value="1"/>
</dbReference>
<dbReference type="RefSeq" id="WP_377497286.1">
    <property type="nucleotide sequence ID" value="NZ_JBHMDO010000033.1"/>
</dbReference>
<sequence>MTVRAITPWEEHRFWVEILQDHAYFVRDHLSVAEQAAIRNAQFYIDAFQSLFAKLHALDKNGGYDNPAYVTFAKEVWPVASGYFQLEGSLQRGRIANQVNLNLSPTYLNGTLNENQEYLRMLGYMIQGQTPAPLPLVELMDLWLEDQLGHAILLINVLDPGEGGIRARAERFLDAFRLLFSQNEIIRGYLRFSPPGIPVQLRLARETLVAVNGFYDFVLEIIKLYRTTALLEKTTLRFLEHHLPETCYFIRKLADLVPDISISAHCSLTKPTFYDNVKLPTQPPVV</sequence>
<evidence type="ECO:0000313" key="2">
    <source>
        <dbReference type="Proteomes" id="UP001589747"/>
    </source>
</evidence>
<dbReference type="Pfam" id="PF11155">
    <property type="entry name" value="DUF2935"/>
    <property type="match status" value="2"/>
</dbReference>
<keyword evidence="2" id="KW-1185">Reference proteome</keyword>
<dbReference type="InterPro" id="IPR021328">
    <property type="entry name" value="CotB-like"/>
</dbReference>
<dbReference type="EMBL" id="JBHMDO010000033">
    <property type="protein sequence ID" value="MFB9328207.1"/>
    <property type="molecule type" value="Genomic_DNA"/>
</dbReference>
<reference evidence="1 2" key="1">
    <citation type="submission" date="2024-09" db="EMBL/GenBank/DDBJ databases">
        <authorList>
            <person name="Sun Q."/>
            <person name="Mori K."/>
        </authorList>
    </citation>
    <scope>NUCLEOTIDE SEQUENCE [LARGE SCALE GENOMIC DNA]</scope>
    <source>
        <strain evidence="1 2">TISTR 2452</strain>
    </source>
</reference>